<gene>
    <name evidence="3" type="ORF">DC3_30080</name>
</gene>
<evidence type="ECO:0000256" key="1">
    <source>
        <dbReference type="ARBA" id="ARBA00008164"/>
    </source>
</evidence>
<dbReference type="PANTHER" id="PTHR10264">
    <property type="entry name" value="BAND 7 PROTEIN-RELATED"/>
    <property type="match status" value="1"/>
</dbReference>
<dbReference type="SUPFAM" id="SSF117892">
    <property type="entry name" value="Band 7/SPFH domain"/>
    <property type="match status" value="1"/>
</dbReference>
<proteinExistence type="inferred from homology"/>
<dbReference type="OrthoDB" id="5501731at2"/>
<dbReference type="Gene3D" id="6.10.250.2090">
    <property type="match status" value="1"/>
</dbReference>
<dbReference type="GO" id="GO:0005886">
    <property type="term" value="C:plasma membrane"/>
    <property type="evidence" value="ECO:0007669"/>
    <property type="project" value="InterPro"/>
</dbReference>
<dbReference type="InterPro" id="IPR043202">
    <property type="entry name" value="Band-7_stomatin-like"/>
</dbReference>
<comment type="caution">
    <text evidence="3">The sequence shown here is derived from an EMBL/GenBank/DDBJ whole genome shotgun (WGS) entry which is preliminary data.</text>
</comment>
<keyword evidence="4" id="KW-1185">Reference proteome</keyword>
<feature type="domain" description="Band 7" evidence="2">
    <location>
        <begin position="290"/>
        <end position="444"/>
    </location>
</feature>
<evidence type="ECO:0000313" key="4">
    <source>
        <dbReference type="Proteomes" id="UP000321306"/>
    </source>
</evidence>
<dbReference type="CDD" id="cd13438">
    <property type="entry name" value="SPFH_eoslipins_u2"/>
    <property type="match status" value="1"/>
</dbReference>
<dbReference type="Gene3D" id="3.30.479.30">
    <property type="entry name" value="Band 7 domain"/>
    <property type="match status" value="1"/>
</dbReference>
<sequence>MKTIEKSLFTTKVSVKPFERVLLYHRDRLVRILTGGEYTFWGRQYSTEVFNVNQPLFKHALQDYLLAERTDLVREFFEVVSTSDQQIAVVTRNQDLLDVVMPRNVQLYWKGFSPLSVELIEVKGGVTLPADHLLLTQKYNAVLTRVFTDVNTGDRQFALVERAGHLADIVLPRERKLYLHEALRTTVTYQALRQSVDQTTQDVIRTSHADWLSLFDAYQLSDTEIGVVRHNNKVIDVRGSGQSLMYLKVAHVEVEILSIRDQFELTPEQYDALRTADVAVRTYAIDEIEVPEYHLGMLFVDGALSRVLPAGRYAFWKFGRAYRVKLNDQRLQTLEVSGQEILTRDKVALRLNLTAGYRVTDVLEATSRFSDIEQYLYRELQLGLRAAVGTRSLDELLEDKGVLDAVVIQHIRSRTEGMGIVMESVGVKDIILPGEMKTILAQVVQAEKSAQANVIRRREETAATRSLLNTAKVMEDNPVALRLKELETLERVTEKIDNISVYGGLDGVLNDLVRIRK</sequence>
<dbReference type="Pfam" id="PF01145">
    <property type="entry name" value="Band_7"/>
    <property type="match status" value="1"/>
</dbReference>
<protein>
    <recommendedName>
        <fullName evidence="2">Band 7 domain-containing protein</fullName>
    </recommendedName>
</protein>
<evidence type="ECO:0000313" key="3">
    <source>
        <dbReference type="EMBL" id="GEM47373.1"/>
    </source>
</evidence>
<comment type="similarity">
    <text evidence="1">Belongs to the band 7/mec-2 family.</text>
</comment>
<organism evidence="3 4">
    <name type="scientific">Deinococcus cellulosilyticus (strain DSM 18568 / NBRC 106333 / KACC 11606 / 5516J-15)</name>
    <dbReference type="NCBI Taxonomy" id="1223518"/>
    <lineage>
        <taxon>Bacteria</taxon>
        <taxon>Thermotogati</taxon>
        <taxon>Deinococcota</taxon>
        <taxon>Deinococci</taxon>
        <taxon>Deinococcales</taxon>
        <taxon>Deinococcaceae</taxon>
        <taxon>Deinococcus</taxon>
    </lineage>
</organism>
<dbReference type="InterPro" id="IPR001107">
    <property type="entry name" value="Band_7"/>
</dbReference>
<dbReference type="InterPro" id="IPR036013">
    <property type="entry name" value="Band_7/SPFH_dom_sf"/>
</dbReference>
<dbReference type="EMBL" id="BJXB01000013">
    <property type="protein sequence ID" value="GEM47373.1"/>
    <property type="molecule type" value="Genomic_DNA"/>
</dbReference>
<accession>A0A511N3D5</accession>
<dbReference type="AlphaFoldDB" id="A0A511N3D5"/>
<name>A0A511N3D5_DEIC1</name>
<evidence type="ECO:0000259" key="2">
    <source>
        <dbReference type="SMART" id="SM00244"/>
    </source>
</evidence>
<dbReference type="SMART" id="SM00244">
    <property type="entry name" value="PHB"/>
    <property type="match status" value="1"/>
</dbReference>
<dbReference type="PANTHER" id="PTHR10264:SF83">
    <property type="entry name" value="BLL5629 PROTEIN"/>
    <property type="match status" value="1"/>
</dbReference>
<dbReference type="Proteomes" id="UP000321306">
    <property type="component" value="Unassembled WGS sequence"/>
</dbReference>
<reference evidence="3 4" key="1">
    <citation type="submission" date="2019-07" db="EMBL/GenBank/DDBJ databases">
        <title>Whole genome shotgun sequence of Deinococcus cellulosilyticus NBRC 106333.</title>
        <authorList>
            <person name="Hosoyama A."/>
            <person name="Uohara A."/>
            <person name="Ohji S."/>
            <person name="Ichikawa N."/>
        </authorList>
    </citation>
    <scope>NUCLEOTIDE SEQUENCE [LARGE SCALE GENOMIC DNA]</scope>
    <source>
        <strain evidence="3 4">NBRC 106333</strain>
    </source>
</reference>
<dbReference type="RefSeq" id="WP_146885582.1">
    <property type="nucleotide sequence ID" value="NZ_BJXB01000013.1"/>
</dbReference>